<dbReference type="InterPro" id="IPR032710">
    <property type="entry name" value="NTF2-like_dom_sf"/>
</dbReference>
<sequence>MQPEETALENAALKEVAYAPYRDPEEFIVEWTDRIWVRRGIGLIRDNYAPDAVVHGAYGTVRGVEPVVSGTLQKINAFPDRVGQADDVVWEARGDDAFVSSHRVFSAGTHTGMSHYGPPTHRSFASRTIATCLYRRGVMQEEWVVRDELAVVRALGLDPDEVARGLAFAPGGVVRGEPPESPLTCGDSGPRPDGGAAFRGECEHVLGLVEEVWNGRRLDRVTEWTARDVTCHTTGHRDVIRPEGYQRALLDLLAPFPDARIEVRDVAANHSAPHGGVRVAVVWVLRGIYDGVPRYGRPTGSPVDVLGASQFLFRDGRVVREWRIYDEIAIRAQIAHARGDEPSP</sequence>
<evidence type="ECO:0000313" key="1">
    <source>
        <dbReference type="EMBL" id="GAA4095676.1"/>
    </source>
</evidence>
<dbReference type="SUPFAM" id="SSF54427">
    <property type="entry name" value="NTF2-like"/>
    <property type="match status" value="2"/>
</dbReference>
<name>A0ABP7WSD5_9ACTN</name>
<comment type="caution">
    <text evidence="1">The sequence shown here is derived from an EMBL/GenBank/DDBJ whole genome shotgun (WGS) entry which is preliminary data.</text>
</comment>
<dbReference type="PANTHER" id="PTHR38436:SF1">
    <property type="entry name" value="ESTER CYCLASE"/>
    <property type="match status" value="1"/>
</dbReference>
<keyword evidence="2" id="KW-1185">Reference proteome</keyword>
<dbReference type="RefSeq" id="WP_344955908.1">
    <property type="nucleotide sequence ID" value="NZ_BAAAZG010000052.1"/>
</dbReference>
<evidence type="ECO:0000313" key="2">
    <source>
        <dbReference type="Proteomes" id="UP001500683"/>
    </source>
</evidence>
<accession>A0ABP7WSD5</accession>
<proteinExistence type="predicted"/>
<protein>
    <recommendedName>
        <fullName evidence="3">Ester cyclase</fullName>
    </recommendedName>
</protein>
<evidence type="ECO:0008006" key="3">
    <source>
        <dbReference type="Google" id="ProtNLM"/>
    </source>
</evidence>
<reference evidence="2" key="1">
    <citation type="journal article" date="2019" name="Int. J. Syst. Evol. Microbiol.">
        <title>The Global Catalogue of Microorganisms (GCM) 10K type strain sequencing project: providing services to taxonomists for standard genome sequencing and annotation.</title>
        <authorList>
            <consortium name="The Broad Institute Genomics Platform"/>
            <consortium name="The Broad Institute Genome Sequencing Center for Infectious Disease"/>
            <person name="Wu L."/>
            <person name="Ma J."/>
        </authorList>
    </citation>
    <scope>NUCLEOTIDE SEQUENCE [LARGE SCALE GENOMIC DNA]</scope>
    <source>
        <strain evidence="2">JCM 16702</strain>
    </source>
</reference>
<dbReference type="PANTHER" id="PTHR38436">
    <property type="entry name" value="POLYKETIDE CYCLASE SNOAL-LIKE DOMAIN"/>
    <property type="match status" value="1"/>
</dbReference>
<dbReference type="InterPro" id="IPR009959">
    <property type="entry name" value="Cyclase_SnoaL-like"/>
</dbReference>
<dbReference type="Pfam" id="PF07366">
    <property type="entry name" value="SnoaL"/>
    <property type="match status" value="2"/>
</dbReference>
<dbReference type="EMBL" id="BAAAZG010000052">
    <property type="protein sequence ID" value="GAA4095676.1"/>
    <property type="molecule type" value="Genomic_DNA"/>
</dbReference>
<dbReference type="Gene3D" id="3.10.450.50">
    <property type="match status" value="2"/>
</dbReference>
<organism evidence="1 2">
    <name type="scientific">Actinomadura miaoliensis</name>
    <dbReference type="NCBI Taxonomy" id="430685"/>
    <lineage>
        <taxon>Bacteria</taxon>
        <taxon>Bacillati</taxon>
        <taxon>Actinomycetota</taxon>
        <taxon>Actinomycetes</taxon>
        <taxon>Streptosporangiales</taxon>
        <taxon>Thermomonosporaceae</taxon>
        <taxon>Actinomadura</taxon>
    </lineage>
</organism>
<gene>
    <name evidence="1" type="ORF">GCM10022214_68630</name>
</gene>
<dbReference type="Proteomes" id="UP001500683">
    <property type="component" value="Unassembled WGS sequence"/>
</dbReference>